<feature type="transmembrane region" description="Helical" evidence="1">
    <location>
        <begin position="76"/>
        <end position="99"/>
    </location>
</feature>
<dbReference type="EMBL" id="JAPFFF010000008">
    <property type="protein sequence ID" value="KAK8884438.1"/>
    <property type="molecule type" value="Genomic_DNA"/>
</dbReference>
<evidence type="ECO:0000313" key="3">
    <source>
        <dbReference type="Proteomes" id="UP001470230"/>
    </source>
</evidence>
<evidence type="ECO:0008006" key="4">
    <source>
        <dbReference type="Google" id="ProtNLM"/>
    </source>
</evidence>
<keyword evidence="1" id="KW-0472">Membrane</keyword>
<organism evidence="2 3">
    <name type="scientific">Tritrichomonas musculus</name>
    <dbReference type="NCBI Taxonomy" id="1915356"/>
    <lineage>
        <taxon>Eukaryota</taxon>
        <taxon>Metamonada</taxon>
        <taxon>Parabasalia</taxon>
        <taxon>Tritrichomonadida</taxon>
        <taxon>Tritrichomonadidae</taxon>
        <taxon>Tritrichomonas</taxon>
    </lineage>
</organism>
<protein>
    <recommendedName>
        <fullName evidence="4">Plexin repeat family protein</fullName>
    </recommendedName>
</protein>
<proteinExistence type="predicted"/>
<comment type="caution">
    <text evidence="2">The sequence shown here is derived from an EMBL/GenBank/DDBJ whole genome shotgun (WGS) entry which is preliminary data.</text>
</comment>
<gene>
    <name evidence="2" type="ORF">M9Y10_043548</name>
</gene>
<dbReference type="Proteomes" id="UP001470230">
    <property type="component" value="Unassembled WGS sequence"/>
</dbReference>
<evidence type="ECO:0000313" key="2">
    <source>
        <dbReference type="EMBL" id="KAK8884438.1"/>
    </source>
</evidence>
<keyword evidence="3" id="KW-1185">Reference proteome</keyword>
<keyword evidence="1" id="KW-0812">Transmembrane</keyword>
<name>A0ABR2K021_9EUKA</name>
<evidence type="ECO:0000256" key="1">
    <source>
        <dbReference type="SAM" id="Phobius"/>
    </source>
</evidence>
<accession>A0ABR2K021</accession>
<keyword evidence="1" id="KW-1133">Transmembrane helix</keyword>
<sequence length="116" mass="12835">MLSNSASDIQCGSLISNCESCFIQSNGICGWCADYNDCFVGNSDGPYNNTCSDWSFKFDMKCHLQSMKPASKGVRIGILVFCSIIAFGTAIFWICIYPICFSPKTDEDSHPEYNAH</sequence>
<reference evidence="2 3" key="1">
    <citation type="submission" date="2024-04" db="EMBL/GenBank/DDBJ databases">
        <title>Tritrichomonas musculus Genome.</title>
        <authorList>
            <person name="Alves-Ferreira E."/>
            <person name="Grigg M."/>
            <person name="Lorenzi H."/>
            <person name="Galac M."/>
        </authorList>
    </citation>
    <scope>NUCLEOTIDE SEQUENCE [LARGE SCALE GENOMIC DNA]</scope>
    <source>
        <strain evidence="2 3">EAF2021</strain>
    </source>
</reference>